<protein>
    <submittedName>
        <fullName evidence="1">Uncharacterized protein</fullName>
    </submittedName>
</protein>
<organism evidence="1">
    <name type="scientific">Rhizophora mucronata</name>
    <name type="common">Asiatic mangrove</name>
    <dbReference type="NCBI Taxonomy" id="61149"/>
    <lineage>
        <taxon>Eukaryota</taxon>
        <taxon>Viridiplantae</taxon>
        <taxon>Streptophyta</taxon>
        <taxon>Embryophyta</taxon>
        <taxon>Tracheophyta</taxon>
        <taxon>Spermatophyta</taxon>
        <taxon>Magnoliopsida</taxon>
        <taxon>eudicotyledons</taxon>
        <taxon>Gunneridae</taxon>
        <taxon>Pentapetalae</taxon>
        <taxon>rosids</taxon>
        <taxon>fabids</taxon>
        <taxon>Malpighiales</taxon>
        <taxon>Rhizophoraceae</taxon>
        <taxon>Rhizophora</taxon>
    </lineage>
</organism>
<name>A0A2P2PYQ1_RHIMU</name>
<proteinExistence type="predicted"/>
<dbReference type="AlphaFoldDB" id="A0A2P2PYQ1"/>
<sequence>MSPGSAFLLFHINNDGSLQ</sequence>
<accession>A0A2P2PYQ1</accession>
<evidence type="ECO:0000313" key="1">
    <source>
        <dbReference type="EMBL" id="MBX59835.1"/>
    </source>
</evidence>
<reference evidence="1" key="1">
    <citation type="submission" date="2018-02" db="EMBL/GenBank/DDBJ databases">
        <title>Rhizophora mucronata_Transcriptome.</title>
        <authorList>
            <person name="Meera S.P."/>
            <person name="Sreeshan A."/>
            <person name="Augustine A."/>
        </authorList>
    </citation>
    <scope>NUCLEOTIDE SEQUENCE</scope>
    <source>
        <tissue evidence="1">Leaf</tissue>
    </source>
</reference>
<dbReference type="EMBL" id="GGEC01079351">
    <property type="protein sequence ID" value="MBX59835.1"/>
    <property type="molecule type" value="Transcribed_RNA"/>
</dbReference>